<dbReference type="Gene3D" id="3.30.70.270">
    <property type="match status" value="2"/>
</dbReference>
<dbReference type="InterPro" id="IPR043502">
    <property type="entry name" value="DNA/RNA_pol_sf"/>
</dbReference>
<dbReference type="InterPro" id="IPR041588">
    <property type="entry name" value="Integrase_H2C2"/>
</dbReference>
<dbReference type="PROSITE" id="PS50994">
    <property type="entry name" value="INTEGRASE"/>
    <property type="match status" value="1"/>
</dbReference>
<dbReference type="Gene3D" id="3.10.10.10">
    <property type="entry name" value="HIV Type 1 Reverse Transcriptase, subunit A, domain 1"/>
    <property type="match status" value="1"/>
</dbReference>
<dbReference type="InterPro" id="IPR012337">
    <property type="entry name" value="RNaseH-like_sf"/>
</dbReference>
<feature type="region of interest" description="Disordered" evidence="2">
    <location>
        <begin position="307"/>
        <end position="359"/>
    </location>
</feature>
<dbReference type="InterPro" id="IPR021109">
    <property type="entry name" value="Peptidase_aspartic_dom_sf"/>
</dbReference>
<dbReference type="InterPro" id="IPR001584">
    <property type="entry name" value="Integrase_cat-core"/>
</dbReference>
<dbReference type="PANTHER" id="PTHR48475:SF2">
    <property type="entry name" value="RIBONUCLEASE H"/>
    <property type="match status" value="1"/>
</dbReference>
<dbReference type="Pfam" id="PF00078">
    <property type="entry name" value="RVT_1"/>
    <property type="match status" value="1"/>
</dbReference>
<feature type="domain" description="RNase H type-1" evidence="4">
    <location>
        <begin position="1564"/>
        <end position="1693"/>
    </location>
</feature>
<dbReference type="SUPFAM" id="SSF53098">
    <property type="entry name" value="Ribonuclease H-like"/>
    <property type="match status" value="2"/>
</dbReference>
<dbReference type="PANTHER" id="PTHR48475">
    <property type="entry name" value="RIBONUCLEASE H"/>
    <property type="match status" value="1"/>
</dbReference>
<dbReference type="InterPro" id="IPR041577">
    <property type="entry name" value="RT_RNaseH_2"/>
</dbReference>
<dbReference type="Gene3D" id="1.10.340.70">
    <property type="match status" value="1"/>
</dbReference>
<organism evidence="6">
    <name type="scientific">Fagus sylvatica</name>
    <name type="common">Beechnut</name>
    <dbReference type="NCBI Taxonomy" id="28930"/>
    <lineage>
        <taxon>Eukaryota</taxon>
        <taxon>Viridiplantae</taxon>
        <taxon>Streptophyta</taxon>
        <taxon>Embryophyta</taxon>
        <taxon>Tracheophyta</taxon>
        <taxon>Spermatophyta</taxon>
        <taxon>Magnoliopsida</taxon>
        <taxon>eudicotyledons</taxon>
        <taxon>Gunneridae</taxon>
        <taxon>Pentapetalae</taxon>
        <taxon>rosids</taxon>
        <taxon>fabids</taxon>
        <taxon>Fagales</taxon>
        <taxon>Fagaceae</taxon>
        <taxon>Fagus</taxon>
    </lineage>
</organism>
<dbReference type="CDD" id="cd00303">
    <property type="entry name" value="retropepsin_like"/>
    <property type="match status" value="1"/>
</dbReference>
<feature type="compositionally biased region" description="Basic and acidic residues" evidence="2">
    <location>
        <begin position="705"/>
        <end position="718"/>
    </location>
</feature>
<dbReference type="Pfam" id="PF03732">
    <property type="entry name" value="Retrotrans_gag"/>
    <property type="match status" value="1"/>
</dbReference>
<protein>
    <submittedName>
        <fullName evidence="6">Uncharacterized protein</fullName>
    </submittedName>
</protein>
<feature type="domain" description="Integrase catalytic" evidence="5">
    <location>
        <begin position="1845"/>
        <end position="2004"/>
    </location>
</feature>
<dbReference type="Gene3D" id="3.30.420.10">
    <property type="entry name" value="Ribonuclease H-like superfamily/Ribonuclease H"/>
    <property type="match status" value="2"/>
</dbReference>
<dbReference type="SUPFAM" id="SSF56672">
    <property type="entry name" value="DNA/RNA polymerases"/>
    <property type="match status" value="1"/>
</dbReference>
<keyword evidence="1" id="KW-0233">DNA recombination</keyword>
<dbReference type="Pfam" id="PF13456">
    <property type="entry name" value="RVT_3"/>
    <property type="match status" value="1"/>
</dbReference>
<evidence type="ECO:0000259" key="4">
    <source>
        <dbReference type="PROSITE" id="PS50879"/>
    </source>
</evidence>
<reference evidence="6" key="1">
    <citation type="submission" date="2018-02" db="EMBL/GenBank/DDBJ databases">
        <authorList>
            <person name="Cohen D.B."/>
            <person name="Kent A.D."/>
        </authorList>
    </citation>
    <scope>NUCLEOTIDE SEQUENCE</scope>
</reference>
<dbReference type="CDD" id="cd01647">
    <property type="entry name" value="RT_LTR"/>
    <property type="match status" value="1"/>
</dbReference>
<sequence>MQRNICIFSVYCAYLGTDGGWLFMSFGLPRGLPEVVRSWDTWGVYGPSSGKQWLARARCWATLRGLHPLDSRKTPVLGEAVVNGRRGVDQMKEEEGLLRGRSESPAPWKRQQESVKSAIKISTSEITTAEVVDSPTPLAPSKSADQFLVGKGSSSPLIGDHELESGGMGGLGIKEVSDWVLNHMQDFSKFLDVSIEVKTSSGVDDLQEENMRIGGAPSTVCVPGYGRRMALYLFRSSTWPSGGRPILGHLGSFWPFIWQAVAGSCKVLGDAARASSPGFSEDTCSSLVTRLRSILISYGKQVRHLTKSTPHLEQVSSENPGDEALAASPSTLHEPATACQMKGQKLPRSSTPPARLDCRPLIPRTRSMEVHAQTLPSSSQSPEVAAMEKQVRDLTANLQELTRQNQVLNQKLLQQEAEKQKTRDKGKSKERGDAESRQEQQEEQQQEQQQEQQHEQRQEQEGETKGNNTRITVEESSAKWEQELKAMRIQMGEMKDEFKGRTTKNLDDLVHTTDSPFTKSVISFPLPSKFRMPSLDTFDGSKDPLDHLESFKTVMCLQGVPDEIMCRAFPTTLKGPARVWFKKITPDSVGSFAQLSRLFFNHFIGAQRYGRPTTHLLNIKQKEGETLRSYLTRFNKETLLVDGADDKVVLTAFISGLQAGDFLFSVYKDPPSTMTEMMYEAQRHMNGEEALLARDQTVGKKRKWEHPDRPAEPHDTRPKAQRNRNRKHEDRNGRGFNERFNHFTPLNAPVDHIFMQIRNDPALKWPGKLLTDPDKRPRDKYCRFHRDHGHNTEDCYDLKRQIEELIKQGKLQRFVEKGQREGRPQGPRQQRPPVEVLPRPPPLGEIHVITGGVAAGGTSHSSRKAYARQMRNVLVTQKLDKKPRLEDLPIIFAEEDARKVFHPHDDALVVTLEIAGYSTRRVLIDNGSSADIIYLTAFQQMRIDKAQLRPIETPLVGFAGTSVYPLGIITLQLVAGTYPKQVTKKVDFLVVDCPSAYNVIIGRPTLNRLRAVTSTYHLLVRFPTENGIGEMRGDQAMARECYLTSTSTEPVHQALIVEERQNIAEPTEALEEITLVEGLPNEKKTTRIGTSIKGEVRDSIIRFLRENADIFAWSHADMPGISTKVVAHQLNVNPSFQPVKQKRRVFAPERNAAVTEEVDKLLRAGFIREVYYPEWLANVVMVKKATGKWRMCVDFTDLNKACPKDSYPLPRIDQLVDSTAGHKLLSFMDAFSGYNQIQMAEEDQEKTAFITSRGLFCYKVMPFGLKNAGATYQRLVNKMFHDQIGRNVEVYVDDMLVKSKKDDDHLADLKETFQALRRYSMKLNPAKCVFGVSSGKFLGFMVSQRGIEANPDKIKAILEMSPPKTVKEVQSLTGKAAALNRFVSRSTDKCLPFFKILRKAFKWTEECQQAFEELKAYLTSPPLLSPAQTGEALYLYLAISASAVSSALIREEEHVQKAVYYTSRALRGAEERYTNMEKLAFALLIASRKLRPYFQAHSIIVMTDYPIRKAMNKPDAAGRLVQWSIEMGEFDIDYRPRTAIKAQALADFIAEFTHPLEEGEKPEEGEPWTVNIDGSSTKEMSGAGVILVSPEGDKFEYALQLRFHATNNEAEYEALLAGLRLSKGMGIKALTVKSDSQLIVGQVKGEYEAKEDRMKKYLTTVKTLLAHFEKVELLQIPREDNVAADRLARLASSGIEIDGLIEIQGRPSTEEEIVNSIANNTTWMSPITRYLREGTLPADRTEAHKLRIRASHFRLLGGILYKMGFSRPYLRCLSPEEANYAIREVHEGICGNHSGARSLAHKLTRAGYYWPSLLHDAAQYVKTCDKCQRFANIPRVPPEETTPITSPWPFAQWGLDIMGPFPVGTKQAKFLVVAIDYFTKWVEAEPLAIISEKNVKSFVWKAVICRFGIPRVLISDNGKQFDNGPFREMCNQLNIKNHYSSPRHPQANGQVEVTNRTLLKQIKTRLEGAKGMWVEELPSILWAYRTTVRTPTRETPFKLTFGTEAVIPVEIGLTTFRTTFHREEENEGQLRLNLDLLDEARGKAAQRIALYQGRMARYYNTRVKLRRFEVGDWVLRKVSQATKDPSQGKLGPNWEGPYKVTQYYRRGTYHLEDRHGKKLPHPWNAEHLKKYYP</sequence>
<dbReference type="PROSITE" id="PS50879">
    <property type="entry name" value="RNASE_H_1"/>
    <property type="match status" value="1"/>
</dbReference>
<feature type="region of interest" description="Disordered" evidence="2">
    <location>
        <begin position="817"/>
        <end position="841"/>
    </location>
</feature>
<dbReference type="Pfam" id="PF00665">
    <property type="entry name" value="rve"/>
    <property type="match status" value="1"/>
</dbReference>
<dbReference type="GO" id="GO:0004523">
    <property type="term" value="F:RNA-DNA hybrid ribonuclease activity"/>
    <property type="evidence" value="ECO:0007669"/>
    <property type="project" value="InterPro"/>
</dbReference>
<evidence type="ECO:0000259" key="3">
    <source>
        <dbReference type="PROSITE" id="PS50878"/>
    </source>
</evidence>
<dbReference type="PROSITE" id="PS50878">
    <property type="entry name" value="RT_POL"/>
    <property type="match status" value="1"/>
</dbReference>
<feature type="region of interest" description="Disordered" evidence="2">
    <location>
        <begin position="416"/>
        <end position="479"/>
    </location>
</feature>
<accession>A0A2N9EMB0</accession>
<dbReference type="InterPro" id="IPR036397">
    <property type="entry name" value="RNaseH_sf"/>
</dbReference>
<evidence type="ECO:0000259" key="5">
    <source>
        <dbReference type="PROSITE" id="PS50994"/>
    </source>
</evidence>
<feature type="compositionally biased region" description="Polar residues" evidence="2">
    <location>
        <begin position="307"/>
        <end position="319"/>
    </location>
</feature>
<evidence type="ECO:0000313" key="6">
    <source>
        <dbReference type="EMBL" id="SPC75709.1"/>
    </source>
</evidence>
<dbReference type="InterPro" id="IPR005162">
    <property type="entry name" value="Retrotrans_gag_dom"/>
</dbReference>
<feature type="compositionally biased region" description="Basic and acidic residues" evidence="2">
    <location>
        <begin position="452"/>
        <end position="464"/>
    </location>
</feature>
<feature type="compositionally biased region" description="Basic and acidic residues" evidence="2">
    <location>
        <begin position="416"/>
        <end position="440"/>
    </location>
</feature>
<name>A0A2N9EMB0_FAGSY</name>
<feature type="region of interest" description="Disordered" evidence="2">
    <location>
        <begin position="697"/>
        <end position="742"/>
    </location>
</feature>
<dbReference type="InterPro" id="IPR000477">
    <property type="entry name" value="RT_dom"/>
</dbReference>
<dbReference type="InterPro" id="IPR002156">
    <property type="entry name" value="RNaseH_domain"/>
</dbReference>
<feature type="compositionally biased region" description="Basic and acidic residues" evidence="2">
    <location>
        <begin position="727"/>
        <end position="741"/>
    </location>
</feature>
<dbReference type="GO" id="GO:0003676">
    <property type="term" value="F:nucleic acid binding"/>
    <property type="evidence" value="ECO:0007669"/>
    <property type="project" value="InterPro"/>
</dbReference>
<dbReference type="CDD" id="cd09279">
    <property type="entry name" value="RNase_HI_like"/>
    <property type="match status" value="1"/>
</dbReference>
<dbReference type="EMBL" id="OIVN01000177">
    <property type="protein sequence ID" value="SPC75709.1"/>
    <property type="molecule type" value="Genomic_DNA"/>
</dbReference>
<dbReference type="Pfam" id="PF17919">
    <property type="entry name" value="RT_RNaseH_2"/>
    <property type="match status" value="1"/>
</dbReference>
<dbReference type="Gene3D" id="2.40.70.10">
    <property type="entry name" value="Acid Proteases"/>
    <property type="match status" value="1"/>
</dbReference>
<dbReference type="InterPro" id="IPR043128">
    <property type="entry name" value="Rev_trsase/Diguanyl_cyclase"/>
</dbReference>
<dbReference type="GO" id="GO:0006310">
    <property type="term" value="P:DNA recombination"/>
    <property type="evidence" value="ECO:0007669"/>
    <property type="project" value="UniProtKB-KW"/>
</dbReference>
<evidence type="ECO:0000256" key="2">
    <source>
        <dbReference type="SAM" id="MobiDB-lite"/>
    </source>
</evidence>
<feature type="compositionally biased region" description="Low complexity" evidence="2">
    <location>
        <begin position="824"/>
        <end position="837"/>
    </location>
</feature>
<gene>
    <name evidence="6" type="ORF">FSB_LOCUS3591</name>
</gene>
<proteinExistence type="predicted"/>
<dbReference type="Pfam" id="PF17921">
    <property type="entry name" value="Integrase_H2C2"/>
    <property type="match status" value="1"/>
</dbReference>
<feature type="region of interest" description="Disordered" evidence="2">
    <location>
        <begin position="370"/>
        <end position="389"/>
    </location>
</feature>
<evidence type="ECO:0000256" key="1">
    <source>
        <dbReference type="ARBA" id="ARBA00023172"/>
    </source>
</evidence>
<feature type="domain" description="Reverse transcriptase" evidence="3">
    <location>
        <begin position="1163"/>
        <end position="1342"/>
    </location>
</feature>
<feature type="region of interest" description="Disordered" evidence="2">
    <location>
        <begin position="94"/>
        <end position="114"/>
    </location>
</feature>
<dbReference type="GO" id="GO:0015074">
    <property type="term" value="P:DNA integration"/>
    <property type="evidence" value="ECO:0007669"/>
    <property type="project" value="InterPro"/>
</dbReference>